<dbReference type="Gene3D" id="1.20.1250.20">
    <property type="entry name" value="MFS general substrate transporter like domains"/>
    <property type="match status" value="1"/>
</dbReference>
<evidence type="ECO:0000256" key="7">
    <source>
        <dbReference type="SAM" id="Phobius"/>
    </source>
</evidence>
<evidence type="ECO:0000313" key="9">
    <source>
        <dbReference type="EMBL" id="CAB4877085.1"/>
    </source>
</evidence>
<feature type="transmembrane region" description="Helical" evidence="7">
    <location>
        <begin position="319"/>
        <end position="342"/>
    </location>
</feature>
<evidence type="ECO:0000256" key="6">
    <source>
        <dbReference type="SAM" id="MobiDB-lite"/>
    </source>
</evidence>
<keyword evidence="5 7" id="KW-0472">Membrane</keyword>
<keyword evidence="4 7" id="KW-1133">Transmembrane helix</keyword>
<feature type="transmembrane region" description="Helical" evidence="7">
    <location>
        <begin position="71"/>
        <end position="93"/>
    </location>
</feature>
<evidence type="ECO:0000256" key="5">
    <source>
        <dbReference type="ARBA" id="ARBA00023136"/>
    </source>
</evidence>
<accession>A0A6J7E734</accession>
<dbReference type="PANTHER" id="PTHR23505">
    <property type="entry name" value="SPINSTER"/>
    <property type="match status" value="1"/>
</dbReference>
<feature type="transmembrane region" description="Helical" evidence="7">
    <location>
        <begin position="130"/>
        <end position="153"/>
    </location>
</feature>
<dbReference type="AlphaFoldDB" id="A0A6J7E734"/>
<evidence type="ECO:0000256" key="4">
    <source>
        <dbReference type="ARBA" id="ARBA00022989"/>
    </source>
</evidence>
<keyword evidence="2" id="KW-0813">Transport</keyword>
<feature type="transmembrane region" description="Helical" evidence="7">
    <location>
        <begin position="165"/>
        <end position="187"/>
    </location>
</feature>
<evidence type="ECO:0000259" key="8">
    <source>
        <dbReference type="PROSITE" id="PS50850"/>
    </source>
</evidence>
<reference evidence="9" key="1">
    <citation type="submission" date="2020-05" db="EMBL/GenBank/DDBJ databases">
        <authorList>
            <person name="Chiriac C."/>
            <person name="Salcher M."/>
            <person name="Ghai R."/>
            <person name="Kavagutti S V."/>
        </authorList>
    </citation>
    <scope>NUCLEOTIDE SEQUENCE</scope>
</reference>
<evidence type="ECO:0000256" key="3">
    <source>
        <dbReference type="ARBA" id="ARBA00022692"/>
    </source>
</evidence>
<dbReference type="SUPFAM" id="SSF103473">
    <property type="entry name" value="MFS general substrate transporter"/>
    <property type="match status" value="1"/>
</dbReference>
<feature type="transmembrane region" description="Helical" evidence="7">
    <location>
        <begin position="418"/>
        <end position="439"/>
    </location>
</feature>
<sequence length="541" mass="55960">MSSQTSGATMVSEFEAEIEAFPGRGLRKIDLRKAAPFGWTPAVLLGFVAAIDRADQTILGGALEKLKEEFGFNDFVAGLLLSVPTIAALALVIPAGRFADRRNRTILLSIVITIWAFLSFGSAAAPTFAIFLLVRIVLGMATPLTIPASASIAGDLYTTRVRTKAFAVLRVFEYLGLPLGLVIGGVVSQTLGWRAAFLFMGVPALVLAAVVFFVLREPRRGLADEITTMATDAGLVSVEVPDGQTAGNSVNSSAPSAVPANGNSQSKVTGPAANSIVVGSTINTPDSGEPIDVTHALTADYSNESIKERLKSVLAIRSLKFIIIGQMLLFAGFAGLFSWVTIYLQRVFALEAGPASGITGGVGLLGLLLGGALSSRIGDRGVGKRAAWRITVGAFSLLVSAVSVLIFIVVPILPLDIALFFVINFFNLLALSNLGAATADVIPASKRGTGFAIAQFLITIGSSVGALLVGSISAFVIARIGEGETVSALQIGVRAGLSVLIVLLGGGALVLFRARATFEQDAADALAEVTPGGAAPSGAVY</sequence>
<dbReference type="EMBL" id="CAFBLM010000056">
    <property type="protein sequence ID" value="CAB4877085.1"/>
    <property type="molecule type" value="Genomic_DNA"/>
</dbReference>
<protein>
    <submittedName>
        <fullName evidence="9">Unannotated protein</fullName>
    </submittedName>
</protein>
<dbReference type="GO" id="GO:0016020">
    <property type="term" value="C:membrane"/>
    <property type="evidence" value="ECO:0007669"/>
    <property type="project" value="UniProtKB-SubCell"/>
</dbReference>
<comment type="subcellular location">
    <subcellularLocation>
        <location evidence="1">Membrane</location>
        <topology evidence="1">Multi-pass membrane protein</topology>
    </subcellularLocation>
</comment>
<name>A0A6J7E734_9ZZZZ</name>
<feature type="region of interest" description="Disordered" evidence="6">
    <location>
        <begin position="246"/>
        <end position="269"/>
    </location>
</feature>
<dbReference type="Pfam" id="PF07690">
    <property type="entry name" value="MFS_1"/>
    <property type="match status" value="1"/>
</dbReference>
<dbReference type="InterPro" id="IPR044770">
    <property type="entry name" value="MFS_spinster-like"/>
</dbReference>
<feature type="transmembrane region" description="Helical" evidence="7">
    <location>
        <begin position="386"/>
        <end position="412"/>
    </location>
</feature>
<feature type="transmembrane region" description="Helical" evidence="7">
    <location>
        <begin position="34"/>
        <end position="51"/>
    </location>
</feature>
<evidence type="ECO:0000256" key="2">
    <source>
        <dbReference type="ARBA" id="ARBA00022448"/>
    </source>
</evidence>
<keyword evidence="3 7" id="KW-0812">Transmembrane</keyword>
<evidence type="ECO:0000256" key="1">
    <source>
        <dbReference type="ARBA" id="ARBA00004141"/>
    </source>
</evidence>
<feature type="transmembrane region" description="Helical" evidence="7">
    <location>
        <begin position="451"/>
        <end position="479"/>
    </location>
</feature>
<feature type="transmembrane region" description="Helical" evidence="7">
    <location>
        <begin position="491"/>
        <end position="512"/>
    </location>
</feature>
<proteinExistence type="predicted"/>
<feature type="transmembrane region" description="Helical" evidence="7">
    <location>
        <begin position="193"/>
        <end position="215"/>
    </location>
</feature>
<dbReference type="PROSITE" id="PS50850">
    <property type="entry name" value="MFS"/>
    <property type="match status" value="1"/>
</dbReference>
<dbReference type="PANTHER" id="PTHR23505:SF79">
    <property type="entry name" value="PROTEIN SPINSTER"/>
    <property type="match status" value="1"/>
</dbReference>
<dbReference type="InterPro" id="IPR036259">
    <property type="entry name" value="MFS_trans_sf"/>
</dbReference>
<dbReference type="InterPro" id="IPR011701">
    <property type="entry name" value="MFS"/>
</dbReference>
<gene>
    <name evidence="9" type="ORF">UFOPK3401_01144</name>
</gene>
<feature type="transmembrane region" description="Helical" evidence="7">
    <location>
        <begin position="354"/>
        <end position="374"/>
    </location>
</feature>
<dbReference type="GO" id="GO:0022857">
    <property type="term" value="F:transmembrane transporter activity"/>
    <property type="evidence" value="ECO:0007669"/>
    <property type="project" value="InterPro"/>
</dbReference>
<feature type="domain" description="Major facilitator superfamily (MFS) profile" evidence="8">
    <location>
        <begin position="41"/>
        <end position="518"/>
    </location>
</feature>
<dbReference type="InterPro" id="IPR020846">
    <property type="entry name" value="MFS_dom"/>
</dbReference>
<feature type="compositionally biased region" description="Low complexity" evidence="6">
    <location>
        <begin position="246"/>
        <end position="264"/>
    </location>
</feature>
<organism evidence="9">
    <name type="scientific">freshwater metagenome</name>
    <dbReference type="NCBI Taxonomy" id="449393"/>
    <lineage>
        <taxon>unclassified sequences</taxon>
        <taxon>metagenomes</taxon>
        <taxon>ecological metagenomes</taxon>
    </lineage>
</organism>
<feature type="transmembrane region" description="Helical" evidence="7">
    <location>
        <begin position="105"/>
        <end position="124"/>
    </location>
</feature>